<evidence type="ECO:0000313" key="3">
    <source>
        <dbReference type="Proteomes" id="UP001597042"/>
    </source>
</evidence>
<reference evidence="3" key="1">
    <citation type="journal article" date="2019" name="Int. J. Syst. Evol. Microbiol.">
        <title>The Global Catalogue of Microorganisms (GCM) 10K type strain sequencing project: providing services to taxonomists for standard genome sequencing and annotation.</title>
        <authorList>
            <consortium name="The Broad Institute Genomics Platform"/>
            <consortium name="The Broad Institute Genome Sequencing Center for Infectious Disease"/>
            <person name="Wu L."/>
            <person name="Ma J."/>
        </authorList>
    </citation>
    <scope>NUCLEOTIDE SEQUENCE [LARGE SCALE GENOMIC DNA]</scope>
    <source>
        <strain evidence="3">CCUG 50754</strain>
    </source>
</reference>
<accession>A0ABW2ZSN4</accession>
<organism evidence="2 3">
    <name type="scientific">Microbacterium koreense</name>
    <dbReference type="NCBI Taxonomy" id="323761"/>
    <lineage>
        <taxon>Bacteria</taxon>
        <taxon>Bacillati</taxon>
        <taxon>Actinomycetota</taxon>
        <taxon>Actinomycetes</taxon>
        <taxon>Micrococcales</taxon>
        <taxon>Microbacteriaceae</taxon>
        <taxon>Microbacterium</taxon>
    </lineage>
</organism>
<name>A0ABW2ZSN4_9MICO</name>
<feature type="region of interest" description="Disordered" evidence="1">
    <location>
        <begin position="160"/>
        <end position="181"/>
    </location>
</feature>
<dbReference type="SUPFAM" id="SSF50475">
    <property type="entry name" value="FMN-binding split barrel"/>
    <property type="match status" value="1"/>
</dbReference>
<dbReference type="Proteomes" id="UP001597042">
    <property type="component" value="Unassembled WGS sequence"/>
</dbReference>
<comment type="caution">
    <text evidence="2">The sequence shown here is derived from an EMBL/GenBank/DDBJ whole genome shotgun (WGS) entry which is preliminary data.</text>
</comment>
<evidence type="ECO:0000256" key="1">
    <source>
        <dbReference type="SAM" id="MobiDB-lite"/>
    </source>
</evidence>
<keyword evidence="3" id="KW-1185">Reference proteome</keyword>
<dbReference type="InterPro" id="IPR012349">
    <property type="entry name" value="Split_barrel_FMN-bd"/>
</dbReference>
<dbReference type="RefSeq" id="WP_378749952.1">
    <property type="nucleotide sequence ID" value="NZ_JBHSSV010000002.1"/>
</dbReference>
<evidence type="ECO:0000313" key="2">
    <source>
        <dbReference type="EMBL" id="MFD0781246.1"/>
    </source>
</evidence>
<dbReference type="Gene3D" id="2.30.110.10">
    <property type="entry name" value="Electron Transport, Fmn-binding Protein, Chain A"/>
    <property type="match status" value="1"/>
</dbReference>
<dbReference type="InterPro" id="IPR024747">
    <property type="entry name" value="Pyridox_Oxase-rel"/>
</dbReference>
<dbReference type="Pfam" id="PF12900">
    <property type="entry name" value="Pyridox_ox_2"/>
    <property type="match status" value="1"/>
</dbReference>
<proteinExistence type="predicted"/>
<protein>
    <submittedName>
        <fullName evidence="2">Pyridoxamine 5'-phosphate oxidase family protein</fullName>
    </submittedName>
</protein>
<dbReference type="EMBL" id="JBHTIM010000001">
    <property type="protein sequence ID" value="MFD0781246.1"/>
    <property type="molecule type" value="Genomic_DNA"/>
</dbReference>
<gene>
    <name evidence="2" type="ORF">ACFQZV_08025</name>
</gene>
<sequence>MTASESVEQLSAQDCWGLLQSSNLGRLAVIRADGEPDIFPVNYVCHEGALYVRTARDRKLFHIAHHPIVAFEIDGSTPDAYWSVVVRGPASRVTDDRELRGSGVRGLVSNNPIPLHTAMKVQANTVTGRRLRRHTGSTSDVYAYEGEATTSATPVVEADALPARSQRPSHIPHVPPVDDRA</sequence>